<gene>
    <name evidence="1" type="ORF">EPI10_011269</name>
</gene>
<name>A0A5B6W8D5_9ROSI</name>
<evidence type="ECO:0000313" key="1">
    <source>
        <dbReference type="EMBL" id="KAA3477378.1"/>
    </source>
</evidence>
<evidence type="ECO:0000313" key="2">
    <source>
        <dbReference type="Proteomes" id="UP000325315"/>
    </source>
</evidence>
<dbReference type="PANTHER" id="PTHR11439">
    <property type="entry name" value="GAG-POL-RELATED RETROTRANSPOSON"/>
    <property type="match status" value="1"/>
</dbReference>
<proteinExistence type="predicted"/>
<dbReference type="EMBL" id="SMMG02000004">
    <property type="protein sequence ID" value="KAA3477378.1"/>
    <property type="molecule type" value="Genomic_DNA"/>
</dbReference>
<dbReference type="OrthoDB" id="986022at2759"/>
<comment type="caution">
    <text evidence="1">The sequence shown here is derived from an EMBL/GenBank/DDBJ whole genome shotgun (WGS) entry which is preliminary data.</text>
</comment>
<reference evidence="1" key="1">
    <citation type="submission" date="2019-08" db="EMBL/GenBank/DDBJ databases">
        <authorList>
            <person name="Liu F."/>
        </authorList>
    </citation>
    <scope>NUCLEOTIDE SEQUENCE [LARGE SCALE GENOMIC DNA]</scope>
    <source>
        <strain evidence="1">PA1801</strain>
        <tissue evidence="1">Leaf</tissue>
    </source>
</reference>
<dbReference type="AlphaFoldDB" id="A0A5B6W8D5"/>
<sequence length="86" mass="10406">MNNPIKEHMEAVYQILRYLKRSLRKGLLFRKTEYRDMILYSDAYWSGSQIDSRSTIGYCSFVWVNLVTWQKLRALVVTIWEGIWIR</sequence>
<dbReference type="Proteomes" id="UP000325315">
    <property type="component" value="Unassembled WGS sequence"/>
</dbReference>
<keyword evidence="2" id="KW-1185">Reference proteome</keyword>
<organism evidence="1 2">
    <name type="scientific">Gossypium australe</name>
    <dbReference type="NCBI Taxonomy" id="47621"/>
    <lineage>
        <taxon>Eukaryota</taxon>
        <taxon>Viridiplantae</taxon>
        <taxon>Streptophyta</taxon>
        <taxon>Embryophyta</taxon>
        <taxon>Tracheophyta</taxon>
        <taxon>Spermatophyta</taxon>
        <taxon>Magnoliopsida</taxon>
        <taxon>eudicotyledons</taxon>
        <taxon>Gunneridae</taxon>
        <taxon>Pentapetalae</taxon>
        <taxon>rosids</taxon>
        <taxon>malvids</taxon>
        <taxon>Malvales</taxon>
        <taxon>Malvaceae</taxon>
        <taxon>Malvoideae</taxon>
        <taxon>Gossypium</taxon>
    </lineage>
</organism>
<accession>A0A5B6W8D5</accession>
<dbReference type="PANTHER" id="PTHR11439:SF486">
    <property type="entry name" value="RLK (RECEPTOR-LIKE KINASE) PROTEIN, PUTATIVE-RELATED"/>
    <property type="match status" value="1"/>
</dbReference>
<protein>
    <submittedName>
        <fullName evidence="1">Retrovirus-related Pol polyprotein from transposon TNT 1-94</fullName>
    </submittedName>
</protein>